<sequence length="465" mass="51342">MAARPVCAASPAIDARAAKAVAVEADRPDLEFSFHRLGPGGGATLLVVGGIQGDEPGGFSAASLLVTNYTITSGQVWVVPNLNFPSIVNRSRGAFGDMNRKFAHVSPEDPDYPAVMTIQEIIRAPEVDLILNLHDGSGFYRPQYESPMHNPKRWGQCVIIDQDCLDAAHRFSRLSDMALTAVKDANKGLLKDEHQYHLRNTETRKGDKEMEKTLSYYAVRHNKPAFGLEASKNFTTEFRAYYHLQVLESFMRQMGITFERKFSLSPDGVKDAINSDVGIALYDNRLVLALDNVRPSLTFVPMKKGAPVELKGTKPLLAMLQEKKNASWRVAYGNRTLTRLSPQYMDFDESLSSVDTVQDGKTASVPLGQLVTVTDSFLVKSVKGFRVNAIGAMKDKADGSECNVTLRKKDFLPRYSVDKDATTYRVEIYKGKAFAGMILVRFGKTAPASRDTMTATKGPESDFGF</sequence>
<keyword evidence="3" id="KW-0328">Glycosyltransferase</keyword>
<keyword evidence="3" id="KW-0808">Transferase</keyword>
<dbReference type="InterPro" id="IPR033397">
    <property type="entry name" value="Metallo_peptidase_C"/>
</dbReference>
<name>A0A212JUG1_9DELT</name>
<feature type="domain" description="D,L-carboxypeptidase peptidase" evidence="1">
    <location>
        <begin position="44"/>
        <end position="274"/>
    </location>
</feature>
<dbReference type="EMBL" id="FLUQ01000002">
    <property type="protein sequence ID" value="SBW03079.1"/>
    <property type="molecule type" value="Genomic_DNA"/>
</dbReference>
<dbReference type="InterPro" id="IPR031489">
    <property type="entry name" value="Peptidase_M99"/>
</dbReference>
<dbReference type="GO" id="GO:0004731">
    <property type="term" value="F:purine-nucleoside phosphorylase activity"/>
    <property type="evidence" value="ECO:0007669"/>
    <property type="project" value="UniProtKB-EC"/>
</dbReference>
<dbReference type="SUPFAM" id="SSF53187">
    <property type="entry name" value="Zn-dependent exopeptidases"/>
    <property type="match status" value="1"/>
</dbReference>
<protein>
    <submittedName>
        <fullName evidence="3">Purine nucleoside phosphorylase</fullName>
        <ecNumber evidence="3">2.4.2.1</ecNumber>
    </submittedName>
</protein>
<dbReference type="Pfam" id="PF17033">
    <property type="entry name" value="Peptidase_M99"/>
    <property type="match status" value="1"/>
</dbReference>
<evidence type="ECO:0000259" key="2">
    <source>
        <dbReference type="Pfam" id="PF17129"/>
    </source>
</evidence>
<reference evidence="3" key="1">
    <citation type="submission" date="2016-04" db="EMBL/GenBank/DDBJ databases">
        <authorList>
            <person name="Evans L.H."/>
            <person name="Alamgir A."/>
            <person name="Owens N."/>
            <person name="Weber N.D."/>
            <person name="Virtaneva K."/>
            <person name="Barbian K."/>
            <person name="Babar A."/>
            <person name="Rosenke K."/>
        </authorList>
    </citation>
    <scope>NUCLEOTIDE SEQUENCE</scope>
    <source>
        <strain evidence="3">86</strain>
    </source>
</reference>
<dbReference type="AlphaFoldDB" id="A0A212JUG1"/>
<feature type="domain" description="Metallo-carboxypeptidase C-terminal" evidence="2">
    <location>
        <begin position="347"/>
        <end position="442"/>
    </location>
</feature>
<dbReference type="EC" id="2.4.2.1" evidence="3"/>
<accession>A0A212JUG1</accession>
<dbReference type="Gene3D" id="3.40.630.10">
    <property type="entry name" value="Zn peptidases"/>
    <property type="match status" value="1"/>
</dbReference>
<evidence type="ECO:0000259" key="1">
    <source>
        <dbReference type="Pfam" id="PF17033"/>
    </source>
</evidence>
<organism evidence="3">
    <name type="scientific">uncultured delta proteobacterium</name>
    <dbReference type="NCBI Taxonomy" id="34034"/>
    <lineage>
        <taxon>Bacteria</taxon>
        <taxon>Deltaproteobacteria</taxon>
        <taxon>environmental samples</taxon>
    </lineage>
</organism>
<proteinExistence type="predicted"/>
<evidence type="ECO:0000313" key="3">
    <source>
        <dbReference type="EMBL" id="SBW03079.1"/>
    </source>
</evidence>
<dbReference type="Pfam" id="PF17129">
    <property type="entry name" value="Peptidase_M99_C"/>
    <property type="match status" value="1"/>
</dbReference>
<dbReference type="CDD" id="cd06243">
    <property type="entry name" value="M14_CP_Csd4-like"/>
    <property type="match status" value="1"/>
</dbReference>
<gene>
    <name evidence="3" type="ORF">KL86DPRO_20082</name>
</gene>